<name>A0ACB5REF4_9CLOT</name>
<protein>
    <submittedName>
        <fullName evidence="1">Uncharacterized protein</fullName>
    </submittedName>
</protein>
<reference evidence="1" key="1">
    <citation type="journal article" date="2025" name="Int. J. Syst. Evol. Microbiol.">
        <title>Inconstantimicrobium mannanitabidum sp. nov., a novel member of the family Clostridiaceae isolated from anoxic soil under the treatment of reductive soil disinfestation.</title>
        <authorList>
            <person name="Ueki A."/>
            <person name="Tonouchi A."/>
            <person name="Honma S."/>
            <person name="Kaku N."/>
            <person name="Ueki K."/>
        </authorList>
    </citation>
    <scope>NUCLEOTIDE SEQUENCE</scope>
    <source>
        <strain evidence="1">TW13</strain>
    </source>
</reference>
<proteinExistence type="predicted"/>
<dbReference type="EMBL" id="BROD01000001">
    <property type="protein sequence ID" value="GKX67491.1"/>
    <property type="molecule type" value="Genomic_DNA"/>
</dbReference>
<comment type="caution">
    <text evidence="1">The sequence shown here is derived from an EMBL/GenBank/DDBJ whole genome shotgun (WGS) entry which is preliminary data.</text>
</comment>
<evidence type="ECO:0000313" key="2">
    <source>
        <dbReference type="Proteomes" id="UP001058074"/>
    </source>
</evidence>
<organism evidence="1 2">
    <name type="scientific">Inconstantimicrobium mannanitabidum</name>
    <dbReference type="NCBI Taxonomy" id="1604901"/>
    <lineage>
        <taxon>Bacteria</taxon>
        <taxon>Bacillati</taxon>
        <taxon>Bacillota</taxon>
        <taxon>Clostridia</taxon>
        <taxon>Eubacteriales</taxon>
        <taxon>Clostridiaceae</taxon>
        <taxon>Inconstantimicrobium</taxon>
    </lineage>
</organism>
<sequence length="420" mass="49874">MSEEVKMRYPTYLKEFKCVGGSCEDNCCCGWAIHIDRITFEEYKHIQDKKMKRYINKNIFVKKRCNNEKIDYAQIKLKRNKRCPFLNKDNYCIIHSNLGEGYLSNVCAIFPKVLNRIDEYYEMSLDVSCIEAARILLTKEEGIEFIEGNHNLGKHVLTLAIDTNDRINENTGYKYIKLIRDMSIEIVKNRKYNLSERLHFLGVFLQHTCKIVDYDIEELPKFISTYKLNSLSRFKPEKERYILQLSFYKIMLEKLKVFEKENNTQKKLNIKEVISGKSSHFQSSIKKVMSGFKLNEDKSIMENSSIFIRAYDLCEHNIFEEYSYIFENYLANHMFKELFPFSENDKIMDGYIMLLVRFSYIRFYLVGQYLAGVDMSKENIIRSIQVLSKEIEHDATYLEDVLRYIKENDLNNARFANILL</sequence>
<dbReference type="Proteomes" id="UP001058074">
    <property type="component" value="Unassembled WGS sequence"/>
</dbReference>
<evidence type="ECO:0000313" key="1">
    <source>
        <dbReference type="EMBL" id="GKX67491.1"/>
    </source>
</evidence>
<keyword evidence="2" id="KW-1185">Reference proteome</keyword>
<gene>
    <name evidence="1" type="ORF">rsdtw13_27490</name>
</gene>
<accession>A0ACB5REF4</accession>